<proteinExistence type="predicted"/>
<dbReference type="GO" id="GO:0008270">
    <property type="term" value="F:zinc ion binding"/>
    <property type="evidence" value="ECO:0007669"/>
    <property type="project" value="InterPro"/>
</dbReference>
<dbReference type="InterPro" id="IPR037274">
    <property type="entry name" value="Znf_CHY_sf"/>
</dbReference>
<evidence type="ECO:0000313" key="3">
    <source>
        <dbReference type="Proteomes" id="UP001642409"/>
    </source>
</evidence>
<dbReference type="SUPFAM" id="SSF161219">
    <property type="entry name" value="CHY zinc finger-like"/>
    <property type="match status" value="1"/>
</dbReference>
<keyword evidence="3" id="KW-1185">Reference proteome</keyword>
<dbReference type="AlphaFoldDB" id="A0AA86N4N1"/>
<evidence type="ECO:0000313" key="1">
    <source>
        <dbReference type="EMBL" id="CAI9912814.1"/>
    </source>
</evidence>
<dbReference type="EMBL" id="CAXDID020000038">
    <property type="protein sequence ID" value="CAL5998799.1"/>
    <property type="molecule type" value="Genomic_DNA"/>
</dbReference>
<reference evidence="1" key="1">
    <citation type="submission" date="2023-06" db="EMBL/GenBank/DDBJ databases">
        <authorList>
            <person name="Kurt Z."/>
        </authorList>
    </citation>
    <scope>NUCLEOTIDE SEQUENCE</scope>
</reference>
<gene>
    <name evidence="2" type="ORF">HINF_LOCUS15914</name>
    <name evidence="1" type="ORF">HINF_LOCUS459</name>
</gene>
<accession>A0AA86N4N1</accession>
<dbReference type="EMBL" id="CATOUU010000003">
    <property type="protein sequence ID" value="CAI9912814.1"/>
    <property type="molecule type" value="Genomic_DNA"/>
</dbReference>
<sequence length="264" mass="30205">MKQVLHKIWYQICDNQELLLKQVPTALNLPQNEINHLISQPARPIMIKTIFNQQLSMHENLMRFRSTPHNLNWPTLNPSQLIFEKYQLIPVLACPHRVSNCLVQCQECQQFAPCPECACNCSALVFNNVIKCLKCEEIQGLNKTCTKCSQPLFDSSCDFCGCWFALNNEPQVHCQKCMKCHSISHKFCTKCKSCFQEKEFVETHRHVETAVRCDCCKNVVVSDSMKFAKIECGCHICFICACMHRKCTHGNGLEIVEGAWGGLK</sequence>
<protein>
    <submittedName>
        <fullName evidence="1">Zinc finger domain-containing protein</fullName>
    </submittedName>
    <submittedName>
        <fullName evidence="2">Zinc_finger domain-containing protein</fullName>
    </submittedName>
</protein>
<comment type="caution">
    <text evidence="1">The sequence shown here is derived from an EMBL/GenBank/DDBJ whole genome shotgun (WGS) entry which is preliminary data.</text>
</comment>
<organism evidence="1">
    <name type="scientific">Hexamita inflata</name>
    <dbReference type="NCBI Taxonomy" id="28002"/>
    <lineage>
        <taxon>Eukaryota</taxon>
        <taxon>Metamonada</taxon>
        <taxon>Diplomonadida</taxon>
        <taxon>Hexamitidae</taxon>
        <taxon>Hexamitinae</taxon>
        <taxon>Hexamita</taxon>
    </lineage>
</organism>
<dbReference type="Proteomes" id="UP001642409">
    <property type="component" value="Unassembled WGS sequence"/>
</dbReference>
<name>A0AA86N4N1_9EUKA</name>
<reference evidence="2 3" key="2">
    <citation type="submission" date="2024-07" db="EMBL/GenBank/DDBJ databases">
        <authorList>
            <person name="Akdeniz Z."/>
        </authorList>
    </citation>
    <scope>NUCLEOTIDE SEQUENCE [LARGE SCALE GENOMIC DNA]</scope>
</reference>
<evidence type="ECO:0000313" key="2">
    <source>
        <dbReference type="EMBL" id="CAL5998799.1"/>
    </source>
</evidence>